<gene>
    <name evidence="1" type="ORF">GCM10022255_100820</name>
</gene>
<dbReference type="Proteomes" id="UP001500620">
    <property type="component" value="Unassembled WGS sequence"/>
</dbReference>
<reference evidence="2" key="1">
    <citation type="journal article" date="2019" name="Int. J. Syst. Evol. Microbiol.">
        <title>The Global Catalogue of Microorganisms (GCM) 10K type strain sequencing project: providing services to taxonomists for standard genome sequencing and annotation.</title>
        <authorList>
            <consortium name="The Broad Institute Genomics Platform"/>
            <consortium name="The Broad Institute Genome Sequencing Center for Infectious Disease"/>
            <person name="Wu L."/>
            <person name="Ma J."/>
        </authorList>
    </citation>
    <scope>NUCLEOTIDE SEQUENCE [LARGE SCALE GENOMIC DNA]</scope>
    <source>
        <strain evidence="2">JCM 17441</strain>
    </source>
</reference>
<comment type="caution">
    <text evidence="1">The sequence shown here is derived from an EMBL/GenBank/DDBJ whole genome shotgun (WGS) entry which is preliminary data.</text>
</comment>
<keyword evidence="2" id="KW-1185">Reference proteome</keyword>
<proteinExistence type="predicted"/>
<protein>
    <submittedName>
        <fullName evidence="1">Uncharacterized protein</fullName>
    </submittedName>
</protein>
<organism evidence="1 2">
    <name type="scientific">Dactylosporangium darangshiense</name>
    <dbReference type="NCBI Taxonomy" id="579108"/>
    <lineage>
        <taxon>Bacteria</taxon>
        <taxon>Bacillati</taxon>
        <taxon>Actinomycetota</taxon>
        <taxon>Actinomycetes</taxon>
        <taxon>Micromonosporales</taxon>
        <taxon>Micromonosporaceae</taxon>
        <taxon>Dactylosporangium</taxon>
    </lineage>
</organism>
<sequence length="80" mass="8561">MQFGRFSGFAVQQRQAQARAQVVRGPSPQFGLLYDARLVKQPELRADGAGATTPIAIVCDNYSPHGRATAQIAKAGIGYL</sequence>
<dbReference type="EMBL" id="BAABAT010000054">
    <property type="protein sequence ID" value="GAA4262725.1"/>
    <property type="molecule type" value="Genomic_DNA"/>
</dbReference>
<accession>A0ABP8DRU0</accession>
<evidence type="ECO:0000313" key="1">
    <source>
        <dbReference type="EMBL" id="GAA4262725.1"/>
    </source>
</evidence>
<name>A0ABP8DRU0_9ACTN</name>
<evidence type="ECO:0000313" key="2">
    <source>
        <dbReference type="Proteomes" id="UP001500620"/>
    </source>
</evidence>